<dbReference type="Proteomes" id="UP001292116">
    <property type="component" value="Unassembled WGS sequence"/>
</dbReference>
<reference evidence="1 2" key="1">
    <citation type="submission" date="2023-11" db="EMBL/GenBank/DDBJ databases">
        <title>Draft genomes analysis of Pseudomonas asiatica isolated from milk, feces and farm soil of cows suffering from clinical mastitis.</title>
        <authorList>
            <person name="Rahman T."/>
            <person name="Das Z.C."/>
            <person name="Hoque M.N."/>
        </authorList>
    </citation>
    <scope>NUCLEOTIDE SEQUENCE [LARGE SCALE GENOMIC DNA]</scope>
    <source>
        <strain evidence="1 2">2F2</strain>
    </source>
</reference>
<dbReference type="RefSeq" id="WP_322491132.1">
    <property type="nucleotide sequence ID" value="NZ_JAXUBM010000007.1"/>
</dbReference>
<protein>
    <recommendedName>
        <fullName evidence="3">DUF3509 domain-containing protein</fullName>
    </recommendedName>
</protein>
<organism evidence="1 2">
    <name type="scientific">Pseudomonas asiatica</name>
    <dbReference type="NCBI Taxonomy" id="2219225"/>
    <lineage>
        <taxon>Bacteria</taxon>
        <taxon>Pseudomonadati</taxon>
        <taxon>Pseudomonadota</taxon>
        <taxon>Gammaproteobacteria</taxon>
        <taxon>Pseudomonadales</taxon>
        <taxon>Pseudomonadaceae</taxon>
        <taxon>Pseudomonas</taxon>
    </lineage>
</organism>
<accession>A0ABU5KWN3</accession>
<keyword evidence="2" id="KW-1185">Reference proteome</keyword>
<comment type="caution">
    <text evidence="1">The sequence shown here is derived from an EMBL/GenBank/DDBJ whole genome shotgun (WGS) entry which is preliminary data.</text>
</comment>
<gene>
    <name evidence="1" type="ORF">SOW75_09045</name>
</gene>
<proteinExistence type="predicted"/>
<sequence>MSVEADKVELTLTYGQPGGLGRTTEPKKYSALIQRMHSCYSVLLTPIEIGVDLLKAPGLSRVRIKLTDGTVIEGAVRAVQHNYFELVENQRPT</sequence>
<name>A0ABU5KWN3_9PSED</name>
<dbReference type="EMBL" id="JAXUBM010000007">
    <property type="protein sequence ID" value="MDZ5738331.1"/>
    <property type="molecule type" value="Genomic_DNA"/>
</dbReference>
<evidence type="ECO:0000313" key="1">
    <source>
        <dbReference type="EMBL" id="MDZ5738331.1"/>
    </source>
</evidence>
<evidence type="ECO:0008006" key="3">
    <source>
        <dbReference type="Google" id="ProtNLM"/>
    </source>
</evidence>
<evidence type="ECO:0000313" key="2">
    <source>
        <dbReference type="Proteomes" id="UP001292116"/>
    </source>
</evidence>